<gene>
    <name evidence="3" type="ORF">OAory_01007600</name>
</gene>
<dbReference type="PANTHER" id="PTHR24074">
    <property type="entry name" value="CO-CHAPERONE PROTEIN DJLA"/>
    <property type="match status" value="1"/>
</dbReference>
<evidence type="ECO:0000256" key="1">
    <source>
        <dbReference type="SAM" id="MobiDB-lite"/>
    </source>
</evidence>
<feature type="region of interest" description="Disordered" evidence="1">
    <location>
        <begin position="230"/>
        <end position="340"/>
    </location>
</feature>
<sequence length="570" mass="64746">MASTIGRTTMNCYEILGITPNADLKDINSAYKRLALKYHPDKTGADDAHLEFQKSLNSVYADRIMDLKIQQAVEILRDSSRRGKHDAELLSRRIIKEEAINPSKQDTSSSWGWAASSPDLSALRTMAGRYMFSYANSVHMDPYSPESQEEIRRCERERQYGEQLRRESEQWEAYEGDPDFSRYTWTYDPETEEVMRQDRRKEAMHANVMRDEEQMQRGDGLDEEGEQVGYAEDDMAGTNVRSEFGEEVGDEEYQQYKGGEEYEDEEEYAGYEGGEEYEEDEGYEEYYEEEGYAGRENYEEENGCDAYGGSDQEEGEKEEEKDDPAFSITSTQQTQAEYESARQALISDSEDLLDMTSIGEPDDSVNEIGIISEKEPDTDENETFHSFCDEGEVCSNGDNATSQAMPTDGSSPSPRSLLDPLIPHFREKLNHPSGRYTEEDVHTELRGLVMESFCGWLETLRQEFSGAVPAATVRVLRIEEPQIDLHIFRYISKFLALSSLDFSNIFGVFFSALETHPAYISAEYPGALHFREGGRLGPRTRRGARTPRGSYVCKVEIQDGGDAVVCSGEK</sequence>
<feature type="domain" description="J" evidence="2">
    <location>
        <begin position="11"/>
        <end position="89"/>
    </location>
</feature>
<accession>A0A1S9DVE5</accession>
<feature type="compositionally biased region" description="Acidic residues" evidence="1">
    <location>
        <begin position="311"/>
        <end position="322"/>
    </location>
</feature>
<protein>
    <submittedName>
        <fullName evidence="3">Heat shock protein DnaJ domain protein</fullName>
    </submittedName>
</protein>
<feature type="compositionally biased region" description="Polar residues" evidence="1">
    <location>
        <begin position="327"/>
        <end position="337"/>
    </location>
</feature>
<evidence type="ECO:0000313" key="4">
    <source>
        <dbReference type="Proteomes" id="UP000190312"/>
    </source>
</evidence>
<dbReference type="eggNOG" id="KOG0712">
    <property type="taxonomic scope" value="Eukaryota"/>
</dbReference>
<organism evidence="3 4">
    <name type="scientific">Aspergillus oryzae</name>
    <name type="common">Yellow koji mold</name>
    <dbReference type="NCBI Taxonomy" id="5062"/>
    <lineage>
        <taxon>Eukaryota</taxon>
        <taxon>Fungi</taxon>
        <taxon>Dikarya</taxon>
        <taxon>Ascomycota</taxon>
        <taxon>Pezizomycotina</taxon>
        <taxon>Eurotiomycetes</taxon>
        <taxon>Eurotiomycetidae</taxon>
        <taxon>Eurotiales</taxon>
        <taxon>Aspergillaceae</taxon>
        <taxon>Aspergillus</taxon>
        <taxon>Aspergillus subgen. Circumdati</taxon>
    </lineage>
</organism>
<dbReference type="EMBL" id="MKZY01000002">
    <property type="protein sequence ID" value="OOO13011.1"/>
    <property type="molecule type" value="Genomic_DNA"/>
</dbReference>
<dbReference type="InterPro" id="IPR050817">
    <property type="entry name" value="DjlA_DnaK_co-chaperone"/>
</dbReference>
<comment type="caution">
    <text evidence="3">The sequence shown here is derived from an EMBL/GenBank/DDBJ whole genome shotgun (WGS) entry which is preliminary data.</text>
</comment>
<keyword evidence="3" id="KW-0346">Stress response</keyword>
<reference evidence="3 4" key="1">
    <citation type="submission" date="2016-10" db="EMBL/GenBank/DDBJ databases">
        <title>Genome sequencing of Aspergillus oryzae BCC7051.</title>
        <authorList>
            <person name="Thammarongtham C."/>
            <person name="Vorapreeda T."/>
            <person name="Nookaew I."/>
            <person name="Srisuk T."/>
            <person name="Land M."/>
            <person name="Jeennor S."/>
            <person name="Laoteng K."/>
        </authorList>
    </citation>
    <scope>NUCLEOTIDE SEQUENCE [LARGE SCALE GENOMIC DNA]</scope>
    <source>
        <strain evidence="3 4">BCC7051</strain>
    </source>
</reference>
<dbReference type="CDD" id="cd06257">
    <property type="entry name" value="DnaJ"/>
    <property type="match status" value="1"/>
</dbReference>
<dbReference type="InterPro" id="IPR036869">
    <property type="entry name" value="J_dom_sf"/>
</dbReference>
<evidence type="ECO:0000259" key="2">
    <source>
        <dbReference type="PROSITE" id="PS50076"/>
    </source>
</evidence>
<name>A0A1S9DVE5_ASPOZ</name>
<dbReference type="Proteomes" id="UP000190312">
    <property type="component" value="Unassembled WGS sequence"/>
</dbReference>
<dbReference type="VEuPathDB" id="FungiDB:AO090005000747"/>
<dbReference type="InterPro" id="IPR001623">
    <property type="entry name" value="DnaJ_domain"/>
</dbReference>
<dbReference type="OrthoDB" id="442087at2759"/>
<evidence type="ECO:0000313" key="3">
    <source>
        <dbReference type="EMBL" id="OOO13011.1"/>
    </source>
</evidence>
<dbReference type="PRINTS" id="PR00625">
    <property type="entry name" value="JDOMAIN"/>
</dbReference>
<dbReference type="PROSITE" id="PS50076">
    <property type="entry name" value="DNAJ_2"/>
    <property type="match status" value="1"/>
</dbReference>
<proteinExistence type="predicted"/>
<dbReference type="Gene3D" id="1.10.287.110">
    <property type="entry name" value="DnaJ domain"/>
    <property type="match status" value="1"/>
</dbReference>
<feature type="compositionally biased region" description="Acidic residues" evidence="1">
    <location>
        <begin position="261"/>
        <end position="291"/>
    </location>
</feature>
<dbReference type="AlphaFoldDB" id="A0A1S9DVE5"/>
<dbReference type="SMART" id="SM00271">
    <property type="entry name" value="DnaJ"/>
    <property type="match status" value="1"/>
</dbReference>
<dbReference type="Pfam" id="PF00226">
    <property type="entry name" value="DnaJ"/>
    <property type="match status" value="1"/>
</dbReference>
<dbReference type="SUPFAM" id="SSF46565">
    <property type="entry name" value="Chaperone J-domain"/>
    <property type="match status" value="1"/>
</dbReference>